<dbReference type="Pfam" id="PF02674">
    <property type="entry name" value="Colicin_V"/>
    <property type="match status" value="1"/>
</dbReference>
<evidence type="ECO:0000256" key="3">
    <source>
        <dbReference type="ARBA" id="ARBA00022989"/>
    </source>
</evidence>
<dbReference type="InterPro" id="IPR003825">
    <property type="entry name" value="Colicin-V_CvpA"/>
</dbReference>
<evidence type="ECO:0000256" key="4">
    <source>
        <dbReference type="ARBA" id="ARBA00023136"/>
    </source>
</evidence>
<evidence type="ECO:0000256" key="2">
    <source>
        <dbReference type="ARBA" id="ARBA00022692"/>
    </source>
</evidence>
<proteinExistence type="predicted"/>
<evidence type="ECO:0000256" key="5">
    <source>
        <dbReference type="SAM" id="Phobius"/>
    </source>
</evidence>
<organism evidence="6 7">
    <name type="scientific">Psychromonas arctica</name>
    <dbReference type="NCBI Taxonomy" id="168275"/>
    <lineage>
        <taxon>Bacteria</taxon>
        <taxon>Pseudomonadati</taxon>
        <taxon>Pseudomonadota</taxon>
        <taxon>Gammaproteobacteria</taxon>
        <taxon>Alteromonadales</taxon>
        <taxon>Psychromonadaceae</taxon>
        <taxon>Psychromonas</taxon>
    </lineage>
</organism>
<dbReference type="EMBL" id="JBAKBA010000015">
    <property type="protein sequence ID" value="MEL0659123.1"/>
    <property type="molecule type" value="Genomic_DNA"/>
</dbReference>
<feature type="transmembrane region" description="Helical" evidence="5">
    <location>
        <begin position="6"/>
        <end position="21"/>
    </location>
</feature>
<dbReference type="RefSeq" id="WP_025566023.1">
    <property type="nucleotide sequence ID" value="NZ_JBAKBA010000015.1"/>
</dbReference>
<feature type="transmembrane region" description="Helical" evidence="5">
    <location>
        <begin position="28"/>
        <end position="45"/>
    </location>
</feature>
<keyword evidence="3 5" id="KW-1133">Transmembrane helix</keyword>
<gene>
    <name evidence="6" type="ORF">V6255_08205</name>
</gene>
<evidence type="ECO:0000313" key="6">
    <source>
        <dbReference type="EMBL" id="MEL0659123.1"/>
    </source>
</evidence>
<name>A0ABU9HBL0_9GAMM</name>
<protein>
    <submittedName>
        <fullName evidence="6">CvpA family protein</fullName>
    </submittedName>
</protein>
<comment type="caution">
    <text evidence="6">The sequence shown here is derived from an EMBL/GenBank/DDBJ whole genome shotgun (WGS) entry which is preliminary data.</text>
</comment>
<feature type="transmembrane region" description="Helical" evidence="5">
    <location>
        <begin position="99"/>
        <end position="120"/>
    </location>
</feature>
<reference evidence="6 7" key="1">
    <citation type="submission" date="2024-02" db="EMBL/GenBank/DDBJ databases">
        <title>Bacteria isolated from the canopy kelp, Nereocystis luetkeana.</title>
        <authorList>
            <person name="Pfister C.A."/>
            <person name="Younker I.T."/>
            <person name="Light S.H."/>
        </authorList>
    </citation>
    <scope>NUCLEOTIDE SEQUENCE [LARGE SCALE GENOMIC DNA]</scope>
    <source>
        <strain evidence="6 7">TI.2.07</strain>
    </source>
</reference>
<accession>A0ABU9HBL0</accession>
<evidence type="ECO:0000313" key="7">
    <source>
        <dbReference type="Proteomes" id="UP001366060"/>
    </source>
</evidence>
<keyword evidence="4 5" id="KW-0472">Membrane</keyword>
<dbReference type="Proteomes" id="UP001366060">
    <property type="component" value="Unassembled WGS sequence"/>
</dbReference>
<feature type="transmembrane region" description="Helical" evidence="5">
    <location>
        <begin position="65"/>
        <end position="87"/>
    </location>
</feature>
<sequence>MNWFDFAILGVIGLSSLISLIRGFTKEAVSLVTWFAAFFVASNFYPEMAQFITGIEDLKIRNSAAIAILFIATLLIGALVNYIINRLVAVTGLSGTDRLLGVIFGAIRGILIVSALLFFADYITSFEETLWWKEAQLPPHFAIVITWFFEHLESSSSFLKNIQSTKI</sequence>
<dbReference type="PANTHER" id="PTHR36926:SF1">
    <property type="entry name" value="COLICIN V PRODUCTION PROTEIN"/>
    <property type="match status" value="1"/>
</dbReference>
<dbReference type="InterPro" id="IPR052719">
    <property type="entry name" value="CvpA-like"/>
</dbReference>
<dbReference type="PANTHER" id="PTHR36926">
    <property type="entry name" value="COLICIN V PRODUCTION PROTEIN"/>
    <property type="match status" value="1"/>
</dbReference>
<comment type="subcellular location">
    <subcellularLocation>
        <location evidence="1">Membrane</location>
        <topology evidence="1">Multi-pass membrane protein</topology>
    </subcellularLocation>
</comment>
<keyword evidence="7" id="KW-1185">Reference proteome</keyword>
<keyword evidence="2 5" id="KW-0812">Transmembrane</keyword>
<evidence type="ECO:0000256" key="1">
    <source>
        <dbReference type="ARBA" id="ARBA00004141"/>
    </source>
</evidence>